<protein>
    <submittedName>
        <fullName evidence="2">FAD dependent oxidoreductase</fullName>
    </submittedName>
</protein>
<keyword evidence="1" id="KW-0560">Oxidoreductase</keyword>
<dbReference type="AlphaFoldDB" id="F3L4Y0"/>
<dbReference type="Gene3D" id="3.50.50.60">
    <property type="entry name" value="FAD/NAD(P)-binding domain"/>
    <property type="match status" value="1"/>
</dbReference>
<sequence>MNKHADVLVIGGGIVGTSCTYFLAKAGINVILLEKNRLGQHASGTNFGNIRRQGRPMTQLAMAARANNFWRSAKEVVGVDLEFRPVGHIRIAYKNNKGAEAAFVNYAEQAKEYDLDLEILSKADLKKRYPFFSDEVEVGSLSPADGHANPRLVSPAFGRAAQFHGAEIIEDTAVHKIETYGSGFIVHCSNSIAIRAEKLVIASGVWSSGLTSEFGESVSLTSFGPTMSVTEPCTYAIAPSVGVYTSNEYESIYFRQIERGNIIIGGSYRSIGQPSTGHTKVRPENVLSQWQQIHRLAPEIAKLNVIRTWTGTEGYTPDGQPIIGPSKTTPNLFYGFGFSGAGFQIGPGVGETLAELITEGKTTIDLAPFSIGRFTTN</sequence>
<name>F3L4Y0_9GAMM</name>
<dbReference type="STRING" id="2518989.IMCC3088_2758"/>
<dbReference type="RefSeq" id="WP_009576898.1">
    <property type="nucleotide sequence ID" value="NZ_AEIG01000092.1"/>
</dbReference>
<evidence type="ECO:0000313" key="2">
    <source>
        <dbReference type="EMBL" id="EGG28621.1"/>
    </source>
</evidence>
<dbReference type="eggNOG" id="COG0665">
    <property type="taxonomic scope" value="Bacteria"/>
</dbReference>
<dbReference type="Gene3D" id="3.30.9.10">
    <property type="entry name" value="D-Amino Acid Oxidase, subunit A, domain 2"/>
    <property type="match status" value="1"/>
</dbReference>
<organism evidence="2 3">
    <name type="scientific">Aequoribacter fuscus</name>
    <dbReference type="NCBI Taxonomy" id="2518989"/>
    <lineage>
        <taxon>Bacteria</taxon>
        <taxon>Pseudomonadati</taxon>
        <taxon>Pseudomonadota</taxon>
        <taxon>Gammaproteobacteria</taxon>
        <taxon>Cellvibrionales</taxon>
        <taxon>Halieaceae</taxon>
        <taxon>Aequoribacter</taxon>
    </lineage>
</organism>
<dbReference type="InterPro" id="IPR006076">
    <property type="entry name" value="FAD-dep_OxRdtase"/>
</dbReference>
<dbReference type="Pfam" id="PF01266">
    <property type="entry name" value="DAO"/>
    <property type="match status" value="1"/>
</dbReference>
<dbReference type="PROSITE" id="PS51257">
    <property type="entry name" value="PROKAR_LIPOPROTEIN"/>
    <property type="match status" value="1"/>
</dbReference>
<dbReference type="Proteomes" id="UP000005615">
    <property type="component" value="Unassembled WGS sequence"/>
</dbReference>
<accession>F3L4Y0</accession>
<dbReference type="EMBL" id="AEIG01000092">
    <property type="protein sequence ID" value="EGG28621.1"/>
    <property type="molecule type" value="Genomic_DNA"/>
</dbReference>
<dbReference type="PRINTS" id="PR00420">
    <property type="entry name" value="RNGMNOXGNASE"/>
</dbReference>
<dbReference type="SUPFAM" id="SSF51905">
    <property type="entry name" value="FAD/NAD(P)-binding domain"/>
    <property type="match status" value="1"/>
</dbReference>
<evidence type="ECO:0000313" key="3">
    <source>
        <dbReference type="Proteomes" id="UP000005615"/>
    </source>
</evidence>
<evidence type="ECO:0000256" key="1">
    <source>
        <dbReference type="ARBA" id="ARBA00023002"/>
    </source>
</evidence>
<dbReference type="SUPFAM" id="SSF54373">
    <property type="entry name" value="FAD-linked reductases, C-terminal domain"/>
    <property type="match status" value="1"/>
</dbReference>
<dbReference type="InterPro" id="IPR036188">
    <property type="entry name" value="FAD/NAD-bd_sf"/>
</dbReference>
<dbReference type="PANTHER" id="PTHR13847:SF287">
    <property type="entry name" value="FAD-DEPENDENT OXIDOREDUCTASE DOMAIN-CONTAINING PROTEIN 1"/>
    <property type="match status" value="1"/>
</dbReference>
<dbReference type="OrthoDB" id="9815989at2"/>
<proteinExistence type="predicted"/>
<gene>
    <name evidence="2" type="ORF">IMCC3088_2758</name>
</gene>
<dbReference type="GO" id="GO:0016491">
    <property type="term" value="F:oxidoreductase activity"/>
    <property type="evidence" value="ECO:0007669"/>
    <property type="project" value="UniProtKB-KW"/>
</dbReference>
<dbReference type="PANTHER" id="PTHR13847">
    <property type="entry name" value="SARCOSINE DEHYDROGENASE-RELATED"/>
    <property type="match status" value="1"/>
</dbReference>
<reference evidence="2 3" key="1">
    <citation type="journal article" date="2011" name="J. Bacteriol.">
        <title>Genome sequence of strain IMCC3088, a proteorhodopsin-containing marine bacterium belonging to the OM60/NOR5 clade.</title>
        <authorList>
            <person name="Jang Y."/>
            <person name="Oh H.M."/>
            <person name="Kang I."/>
            <person name="Lee K."/>
            <person name="Yang S.J."/>
            <person name="Cho J.C."/>
        </authorList>
    </citation>
    <scope>NUCLEOTIDE SEQUENCE [LARGE SCALE GENOMIC DNA]</scope>
    <source>
        <strain evidence="2 3">IMCC3088</strain>
    </source>
</reference>
<comment type="caution">
    <text evidence="2">The sequence shown here is derived from an EMBL/GenBank/DDBJ whole genome shotgun (WGS) entry which is preliminary data.</text>
</comment>
<dbReference type="GO" id="GO:0005737">
    <property type="term" value="C:cytoplasm"/>
    <property type="evidence" value="ECO:0007669"/>
    <property type="project" value="TreeGrafter"/>
</dbReference>
<keyword evidence="3" id="KW-1185">Reference proteome</keyword>